<dbReference type="Ensembl" id="ENSGWIT00000018441.1">
    <property type="protein sequence ID" value="ENSGWIP00000016693.1"/>
    <property type="gene ID" value="ENSGWIG00000009352.1"/>
</dbReference>
<proteinExistence type="predicted"/>
<dbReference type="InterPro" id="IPR016187">
    <property type="entry name" value="CTDL_fold"/>
</dbReference>
<accession>A0A8C5E5B1</accession>
<evidence type="ECO:0000313" key="2">
    <source>
        <dbReference type="Proteomes" id="UP000694680"/>
    </source>
</evidence>
<protein>
    <recommendedName>
        <fullName evidence="3">C-type lectin domain-containing protein</fullName>
    </recommendedName>
</protein>
<dbReference type="SUPFAM" id="SSF56436">
    <property type="entry name" value="C-type lectin-like"/>
    <property type="match status" value="1"/>
</dbReference>
<dbReference type="Proteomes" id="UP000694680">
    <property type="component" value="Chromosome 22"/>
</dbReference>
<dbReference type="Gene3D" id="3.10.100.10">
    <property type="entry name" value="Mannose-Binding Protein A, subunit A"/>
    <property type="match status" value="1"/>
</dbReference>
<name>A0A8C5E5B1_GOUWI</name>
<keyword evidence="2" id="KW-1185">Reference proteome</keyword>
<dbReference type="InterPro" id="IPR016186">
    <property type="entry name" value="C-type_lectin-like/link_sf"/>
</dbReference>
<dbReference type="PANTHER" id="PTHR45710:SF26">
    <property type="entry name" value="RH26557P"/>
    <property type="match status" value="1"/>
</dbReference>
<dbReference type="AlphaFoldDB" id="A0A8C5E5B1"/>
<evidence type="ECO:0008006" key="3">
    <source>
        <dbReference type="Google" id="ProtNLM"/>
    </source>
</evidence>
<organism evidence="1 2">
    <name type="scientific">Gouania willdenowi</name>
    <name type="common">Blunt-snouted clingfish</name>
    <name type="synonym">Lepadogaster willdenowi</name>
    <dbReference type="NCBI Taxonomy" id="441366"/>
    <lineage>
        <taxon>Eukaryota</taxon>
        <taxon>Metazoa</taxon>
        <taxon>Chordata</taxon>
        <taxon>Craniata</taxon>
        <taxon>Vertebrata</taxon>
        <taxon>Euteleostomi</taxon>
        <taxon>Actinopterygii</taxon>
        <taxon>Neopterygii</taxon>
        <taxon>Teleostei</taxon>
        <taxon>Neoteleostei</taxon>
        <taxon>Acanthomorphata</taxon>
        <taxon>Ovalentaria</taxon>
        <taxon>Blenniimorphae</taxon>
        <taxon>Blenniiformes</taxon>
        <taxon>Gobiesocoidei</taxon>
        <taxon>Gobiesocidae</taxon>
        <taxon>Gobiesocinae</taxon>
        <taxon>Gouania</taxon>
    </lineage>
</organism>
<reference evidence="1" key="3">
    <citation type="submission" date="2025-09" db="UniProtKB">
        <authorList>
            <consortium name="Ensembl"/>
        </authorList>
    </citation>
    <scope>IDENTIFICATION</scope>
</reference>
<dbReference type="InterPro" id="IPR050828">
    <property type="entry name" value="C-type_lectin/matrix_domain"/>
</dbReference>
<evidence type="ECO:0000313" key="1">
    <source>
        <dbReference type="Ensembl" id="ENSGWIP00000016693.1"/>
    </source>
</evidence>
<reference evidence="1" key="1">
    <citation type="submission" date="2020-06" db="EMBL/GenBank/DDBJ databases">
        <authorList>
            <consortium name="Wellcome Sanger Institute Data Sharing"/>
        </authorList>
    </citation>
    <scope>NUCLEOTIDE SEQUENCE [LARGE SCALE GENOMIC DNA]</scope>
</reference>
<sequence>MIIKPFCLNDSGAKAKDYQILDVAAAPLLVELNYLQESCNRCPPGWNLFTSTCYYYSQHDPGFRKNWNDSRADCIKQGGDLVVINSFQEQVGRKHGEDSLRRL</sequence>
<dbReference type="PANTHER" id="PTHR45710">
    <property type="entry name" value="C-TYPE LECTIN DOMAIN-CONTAINING PROTEIN 180"/>
    <property type="match status" value="1"/>
</dbReference>
<reference evidence="1" key="2">
    <citation type="submission" date="2025-08" db="UniProtKB">
        <authorList>
            <consortium name="Ensembl"/>
        </authorList>
    </citation>
    <scope>IDENTIFICATION</scope>
</reference>